<dbReference type="AlphaFoldDB" id="A0A135YN24"/>
<dbReference type="InterPro" id="IPR012337">
    <property type="entry name" value="RNaseH-like_sf"/>
</dbReference>
<dbReference type="Pfam" id="PF01693">
    <property type="entry name" value="Cauli_VI"/>
    <property type="match status" value="1"/>
</dbReference>
<dbReference type="Proteomes" id="UP000070326">
    <property type="component" value="Unassembled WGS sequence"/>
</dbReference>
<dbReference type="InterPro" id="IPR009027">
    <property type="entry name" value="Ribosomal_bL9/RNase_H1_N"/>
</dbReference>
<protein>
    <recommendedName>
        <fullName evidence="3">ribonuclease H</fullName>
        <ecNumber evidence="3">3.1.26.4</ecNumber>
    </recommendedName>
</protein>
<dbReference type="Pfam" id="PF00075">
    <property type="entry name" value="RNase_H"/>
    <property type="match status" value="1"/>
</dbReference>
<dbReference type="PANTHER" id="PTHR10642">
    <property type="entry name" value="RIBONUCLEASE H1"/>
    <property type="match status" value="1"/>
</dbReference>
<dbReference type="STRING" id="1261.HMPREF3195_01554"/>
<evidence type="ECO:0000256" key="3">
    <source>
        <dbReference type="ARBA" id="ARBA00012180"/>
    </source>
</evidence>
<dbReference type="GO" id="GO:0003676">
    <property type="term" value="F:nucleic acid binding"/>
    <property type="evidence" value="ECO:0007669"/>
    <property type="project" value="InterPro"/>
</dbReference>
<evidence type="ECO:0000256" key="4">
    <source>
        <dbReference type="ARBA" id="ARBA00022722"/>
    </source>
</evidence>
<keyword evidence="4" id="KW-0540">Nuclease</keyword>
<dbReference type="PROSITE" id="PS50879">
    <property type="entry name" value="RNASE_H_1"/>
    <property type="match status" value="1"/>
</dbReference>
<dbReference type="InterPro" id="IPR050092">
    <property type="entry name" value="RNase_H"/>
</dbReference>
<dbReference type="InterPro" id="IPR002156">
    <property type="entry name" value="RNaseH_domain"/>
</dbReference>
<evidence type="ECO:0000256" key="1">
    <source>
        <dbReference type="ARBA" id="ARBA00000077"/>
    </source>
</evidence>
<reference evidence="9 10" key="1">
    <citation type="submission" date="2016-02" db="EMBL/GenBank/DDBJ databases">
        <authorList>
            <person name="Wen L."/>
            <person name="He K."/>
            <person name="Yang H."/>
        </authorList>
    </citation>
    <scope>NUCLEOTIDE SEQUENCE [LARGE SCALE GENOMIC DNA]</scope>
    <source>
        <strain evidence="9 10">MJR8628A</strain>
    </source>
</reference>
<dbReference type="GeneID" id="79843318"/>
<dbReference type="GO" id="GO:0046872">
    <property type="term" value="F:metal ion binding"/>
    <property type="evidence" value="ECO:0007669"/>
    <property type="project" value="UniProtKB-KW"/>
</dbReference>
<evidence type="ECO:0000256" key="6">
    <source>
        <dbReference type="ARBA" id="ARBA00022759"/>
    </source>
</evidence>
<evidence type="ECO:0000256" key="2">
    <source>
        <dbReference type="ARBA" id="ARBA00005300"/>
    </source>
</evidence>
<dbReference type="CDD" id="cd09277">
    <property type="entry name" value="RNase_HI_bacteria_like"/>
    <property type="match status" value="1"/>
</dbReference>
<gene>
    <name evidence="9" type="ORF">HMPREF3195_01554</name>
</gene>
<comment type="caution">
    <text evidence="9">The sequence shown here is derived from an EMBL/GenBank/DDBJ whole genome shotgun (WGS) entry which is preliminary data.</text>
</comment>
<keyword evidence="5" id="KW-0479">Metal-binding</keyword>
<organism evidence="9 10">
    <name type="scientific">Peptostreptococcus anaerobius</name>
    <dbReference type="NCBI Taxonomy" id="1261"/>
    <lineage>
        <taxon>Bacteria</taxon>
        <taxon>Bacillati</taxon>
        <taxon>Bacillota</taxon>
        <taxon>Clostridia</taxon>
        <taxon>Peptostreptococcales</taxon>
        <taxon>Peptostreptococcaceae</taxon>
        <taxon>Peptostreptococcus</taxon>
    </lineage>
</organism>
<dbReference type="EMBL" id="LSQZ01000085">
    <property type="protein sequence ID" value="KXI10812.1"/>
    <property type="molecule type" value="Genomic_DNA"/>
</dbReference>
<dbReference type="GO" id="GO:0043137">
    <property type="term" value="P:DNA replication, removal of RNA primer"/>
    <property type="evidence" value="ECO:0007669"/>
    <property type="project" value="TreeGrafter"/>
</dbReference>
<evidence type="ECO:0000313" key="9">
    <source>
        <dbReference type="EMBL" id="KXI10812.1"/>
    </source>
</evidence>
<dbReference type="PATRIC" id="fig|1261.3.peg.548"/>
<feature type="domain" description="RNase H type-1" evidence="8">
    <location>
        <begin position="98"/>
        <end position="236"/>
    </location>
</feature>
<dbReference type="InterPro" id="IPR037056">
    <property type="entry name" value="RNase_H1_N_sf"/>
</dbReference>
<dbReference type="InterPro" id="IPR036397">
    <property type="entry name" value="RNaseH_sf"/>
</dbReference>
<accession>A0A135YN24</accession>
<comment type="catalytic activity">
    <reaction evidence="1">
        <text>Endonucleolytic cleavage to 5'-phosphomonoester.</text>
        <dbReference type="EC" id="3.1.26.4"/>
    </reaction>
</comment>
<name>A0A135YN24_9FIRM</name>
<dbReference type="Gene3D" id="3.40.970.10">
    <property type="entry name" value="Ribonuclease H1, N-terminal domain"/>
    <property type="match status" value="1"/>
</dbReference>
<dbReference type="eggNOG" id="COG0328">
    <property type="taxonomic scope" value="Bacteria"/>
</dbReference>
<dbReference type="GO" id="GO:0004523">
    <property type="term" value="F:RNA-DNA hybrid ribonuclease activity"/>
    <property type="evidence" value="ECO:0007669"/>
    <property type="project" value="UniProtKB-EC"/>
</dbReference>
<dbReference type="InterPro" id="IPR011320">
    <property type="entry name" value="RNase_H1_N"/>
</dbReference>
<evidence type="ECO:0000256" key="5">
    <source>
        <dbReference type="ARBA" id="ARBA00022723"/>
    </source>
</evidence>
<comment type="similarity">
    <text evidence="2">Belongs to the RNase H family.</text>
</comment>
<dbReference type="EC" id="3.1.26.4" evidence="3"/>
<evidence type="ECO:0000259" key="8">
    <source>
        <dbReference type="PROSITE" id="PS50879"/>
    </source>
</evidence>
<dbReference type="PANTHER" id="PTHR10642:SF26">
    <property type="entry name" value="RIBONUCLEASE H1"/>
    <property type="match status" value="1"/>
</dbReference>
<dbReference type="Gene3D" id="3.30.420.10">
    <property type="entry name" value="Ribonuclease H-like superfamily/Ribonuclease H"/>
    <property type="match status" value="1"/>
</dbReference>
<dbReference type="SUPFAM" id="SSF55658">
    <property type="entry name" value="L9 N-domain-like"/>
    <property type="match status" value="1"/>
</dbReference>
<dbReference type="RefSeq" id="WP_002844332.1">
    <property type="nucleotide sequence ID" value="NZ_CAMPYD010000029.1"/>
</dbReference>
<evidence type="ECO:0000256" key="7">
    <source>
        <dbReference type="ARBA" id="ARBA00022801"/>
    </source>
</evidence>
<keyword evidence="6" id="KW-0255">Endonuclease</keyword>
<dbReference type="SUPFAM" id="SSF53098">
    <property type="entry name" value="Ribonuclease H-like"/>
    <property type="match status" value="1"/>
</dbReference>
<proteinExistence type="inferred from homology"/>
<keyword evidence="7" id="KW-0378">Hydrolase</keyword>
<evidence type="ECO:0000313" key="10">
    <source>
        <dbReference type="Proteomes" id="UP000070326"/>
    </source>
</evidence>
<sequence length="236" mass="27024">MKKVYVVKEGRKKGIFLTWNDCKEMISGYSNASYKSFEDPYEAIDYLLGSDIDKYRTKAREDRVDGKDNNKSENLETIDHEKTSHSVENQHIDIVMGNSQKIEAYVDGSFDSSKGTYGSGIVIINDNKVVETISRKGQNQENISMRNVAGEIEGAMIAMEYAIENGYNTLDLYFDYNGIEKWCTGEWKTNKEGTKNYKQFYDGIKNRLRVNFYKVKAHSGVDYNELADKLAKESLI</sequence>